<dbReference type="EMBL" id="JACZDF010000004">
    <property type="protein sequence ID" value="MBD9699586.1"/>
    <property type="molecule type" value="Genomic_DNA"/>
</dbReference>
<evidence type="ECO:0000256" key="3">
    <source>
        <dbReference type="ARBA" id="ARBA00023295"/>
    </source>
</evidence>
<keyword evidence="2 4" id="KW-0378">Hydrolase</keyword>
<dbReference type="InterPro" id="IPR017853">
    <property type="entry name" value="GH"/>
</dbReference>
<sequence length="394" mass="41946">MTAPTWTHGVDISITEEMEALGVTYRDHDGAPCDLVTLAARAGSNLVRLRLWVDPYDADGTPYLGGTNDLARTLRLARRAREAGMAVQLDLHYSDFWADPAKQRTPKAWAGLGATALAASVGEYTRTTLDAFTVAGIALASVQVGNEITNGTCWPVAATSRFDDQAGVYGAADPAADDRLAGLLRAGVAAVREHSDAEVVLHLDQGGSDVVARQWLDRMLPRGVDLDVLGLSYYPFWHGSLADLGTNLDHLATTYDLDLLVVETAFARSATTPPGHGSMVREAEIARTGREPGTDAQAAFLTDLDDVVAATPGDHGRGVIYWEPAWLPVDGSSWASPAGMAYAEEGDADQAGVQWSNLALVDETGHEESAWRTWTSHVPDAVRGAALRAATVAN</sequence>
<comment type="caution">
    <text evidence="5">The sequence shown here is derived from an EMBL/GenBank/DDBJ whole genome shotgun (WGS) entry which is preliminary data.</text>
</comment>
<evidence type="ECO:0000313" key="5">
    <source>
        <dbReference type="EMBL" id="MBD9699586.1"/>
    </source>
</evidence>
<reference evidence="5 6" key="1">
    <citation type="submission" date="2020-09" db="EMBL/GenBank/DDBJ databases">
        <title>Flavimobilis rhizosphaerae sp. nov., isolated from rhizosphere soil of Spartina alterniflora.</title>
        <authorList>
            <person name="Hanqin C."/>
        </authorList>
    </citation>
    <scope>NUCLEOTIDE SEQUENCE [LARGE SCALE GENOMIC DNA]</scope>
    <source>
        <strain evidence="5 6">GY 10621</strain>
    </source>
</reference>
<evidence type="ECO:0000313" key="6">
    <source>
        <dbReference type="Proteomes" id="UP000642107"/>
    </source>
</evidence>
<dbReference type="PANTHER" id="PTHR34983">
    <property type="entry name" value="ARABINOGALACTAN ENDO-BETA-1,4-GALACTANASE A"/>
    <property type="match status" value="1"/>
</dbReference>
<protein>
    <recommendedName>
        <fullName evidence="4">Arabinogalactan endo-beta-1,4-galactanase</fullName>
        <ecNumber evidence="4">3.2.1.89</ecNumber>
    </recommendedName>
</protein>
<dbReference type="Pfam" id="PF07745">
    <property type="entry name" value="Glyco_hydro_53"/>
    <property type="match status" value="1"/>
</dbReference>
<organism evidence="5 6">
    <name type="scientific">Flavimobilis rhizosphaerae</name>
    <dbReference type="NCBI Taxonomy" id="2775421"/>
    <lineage>
        <taxon>Bacteria</taxon>
        <taxon>Bacillati</taxon>
        <taxon>Actinomycetota</taxon>
        <taxon>Actinomycetes</taxon>
        <taxon>Micrococcales</taxon>
        <taxon>Jonesiaceae</taxon>
        <taxon>Flavimobilis</taxon>
    </lineage>
</organism>
<evidence type="ECO:0000256" key="4">
    <source>
        <dbReference type="RuleBase" id="RU361192"/>
    </source>
</evidence>
<evidence type="ECO:0000256" key="2">
    <source>
        <dbReference type="ARBA" id="ARBA00022801"/>
    </source>
</evidence>
<dbReference type="EC" id="3.2.1.89" evidence="4"/>
<comment type="similarity">
    <text evidence="1 4">Belongs to the glycosyl hydrolase 53 family.</text>
</comment>
<dbReference type="Gene3D" id="3.20.20.80">
    <property type="entry name" value="Glycosidases"/>
    <property type="match status" value="1"/>
</dbReference>
<keyword evidence="6" id="KW-1185">Reference proteome</keyword>
<proteinExistence type="inferred from homology"/>
<keyword evidence="3 4" id="KW-0326">Glycosidase</keyword>
<dbReference type="InterPro" id="IPR011683">
    <property type="entry name" value="Glyco_hydro_53"/>
</dbReference>
<name>A0ABR9DR41_9MICO</name>
<dbReference type="Proteomes" id="UP000642107">
    <property type="component" value="Unassembled WGS sequence"/>
</dbReference>
<dbReference type="GO" id="GO:0016787">
    <property type="term" value="F:hydrolase activity"/>
    <property type="evidence" value="ECO:0007669"/>
    <property type="project" value="UniProtKB-KW"/>
</dbReference>
<evidence type="ECO:0000256" key="1">
    <source>
        <dbReference type="ARBA" id="ARBA00010687"/>
    </source>
</evidence>
<dbReference type="RefSeq" id="WP_192279800.1">
    <property type="nucleotide sequence ID" value="NZ_JACZDF010000004.1"/>
</dbReference>
<dbReference type="SUPFAM" id="SSF51445">
    <property type="entry name" value="(Trans)glycosidases"/>
    <property type="match status" value="1"/>
</dbReference>
<gene>
    <name evidence="5" type="ORF">IGS67_08810</name>
</gene>
<comment type="catalytic activity">
    <reaction evidence="4">
        <text>The enzyme specifically hydrolyzes (1-&gt;4)-beta-D-galactosidic linkages in type I arabinogalactans.</text>
        <dbReference type="EC" id="3.2.1.89"/>
    </reaction>
</comment>
<accession>A0ABR9DR41</accession>
<dbReference type="PANTHER" id="PTHR34983:SF2">
    <property type="entry name" value="ENDO-BETA-1,4-GALACTANASE"/>
    <property type="match status" value="1"/>
</dbReference>